<keyword evidence="10" id="KW-0186">Copper</keyword>
<evidence type="ECO:0000256" key="7">
    <source>
        <dbReference type="ARBA" id="ARBA00022967"/>
    </source>
</evidence>
<keyword evidence="5 15" id="KW-0812">Transmembrane</keyword>
<keyword evidence="8" id="KW-0249">Electron transport</keyword>
<dbReference type="InterPro" id="IPR045187">
    <property type="entry name" value="CcO_II"/>
</dbReference>
<comment type="subcellular location">
    <subcellularLocation>
        <location evidence="1">Membrane</location>
        <topology evidence="1">Multi-pass membrane protein</topology>
    </subcellularLocation>
</comment>
<dbReference type="InterPro" id="IPR036257">
    <property type="entry name" value="Cyt_c_oxidase_su2_TM_sf"/>
</dbReference>
<evidence type="ECO:0000256" key="15">
    <source>
        <dbReference type="SAM" id="Phobius"/>
    </source>
</evidence>
<protein>
    <recommendedName>
        <fullName evidence="3">cytochrome-c oxidase</fullName>
        <ecNumber evidence="3">7.1.1.9</ecNumber>
    </recommendedName>
    <alternativeName>
        <fullName evidence="13">Cytochrome aa3 subunit 2</fullName>
    </alternativeName>
</protein>
<dbReference type="PANTHER" id="PTHR22888">
    <property type="entry name" value="CYTOCHROME C OXIDASE, SUBUNIT II"/>
    <property type="match status" value="1"/>
</dbReference>
<keyword evidence="11 15" id="KW-0472">Membrane</keyword>
<accession>A0A9X7VXU8</accession>
<dbReference type="SUPFAM" id="SSF81464">
    <property type="entry name" value="Cytochrome c oxidase subunit II-like, transmembrane region"/>
    <property type="match status" value="1"/>
</dbReference>
<dbReference type="EC" id="7.1.1.9" evidence="3"/>
<dbReference type="Pfam" id="PF00116">
    <property type="entry name" value="COX2"/>
    <property type="match status" value="1"/>
</dbReference>
<comment type="similarity">
    <text evidence="2">Belongs to the cytochrome c oxidase subunit 2 family.</text>
</comment>
<dbReference type="EMBL" id="CP071182">
    <property type="protein sequence ID" value="QSO46852.1"/>
    <property type="molecule type" value="Genomic_DNA"/>
</dbReference>
<feature type="transmembrane region" description="Helical" evidence="15">
    <location>
        <begin position="42"/>
        <end position="68"/>
    </location>
</feature>
<evidence type="ECO:0000256" key="11">
    <source>
        <dbReference type="ARBA" id="ARBA00023136"/>
    </source>
</evidence>
<evidence type="ECO:0000259" key="16">
    <source>
        <dbReference type="PROSITE" id="PS50857"/>
    </source>
</evidence>
<dbReference type="PROSITE" id="PS00078">
    <property type="entry name" value="COX2"/>
    <property type="match status" value="1"/>
</dbReference>
<keyword evidence="4" id="KW-0813">Transport</keyword>
<dbReference type="GO" id="GO:0004129">
    <property type="term" value="F:cytochrome-c oxidase activity"/>
    <property type="evidence" value="ECO:0007669"/>
    <property type="project" value="UniProtKB-EC"/>
</dbReference>
<evidence type="ECO:0000256" key="5">
    <source>
        <dbReference type="ARBA" id="ARBA00022692"/>
    </source>
</evidence>
<gene>
    <name evidence="17" type="ORF">JZ786_20845</name>
</gene>
<evidence type="ECO:0000256" key="14">
    <source>
        <dbReference type="ARBA" id="ARBA00047816"/>
    </source>
</evidence>
<dbReference type="PROSITE" id="PS50857">
    <property type="entry name" value="COX2_CUA"/>
    <property type="match status" value="1"/>
</dbReference>
<keyword evidence="9 15" id="KW-1133">Transmembrane helix</keyword>
<proteinExistence type="inferred from homology"/>
<reference evidence="17 18" key="1">
    <citation type="submission" date="2021-02" db="EMBL/GenBank/DDBJ databases">
        <title>Alicyclobacillus curvatus sp. nov. and Alicyclobacillus mengziensis sp. nov., two acidophilic bacteria isolated from acid mine drainage.</title>
        <authorList>
            <person name="Huang Y."/>
        </authorList>
    </citation>
    <scope>NUCLEOTIDE SEQUENCE [LARGE SCALE GENOMIC DNA]</scope>
    <source>
        <strain evidence="17 18">S30H14</strain>
    </source>
</reference>
<dbReference type="GO" id="GO:0042773">
    <property type="term" value="P:ATP synthesis coupled electron transport"/>
    <property type="evidence" value="ECO:0007669"/>
    <property type="project" value="TreeGrafter"/>
</dbReference>
<dbReference type="InterPro" id="IPR001505">
    <property type="entry name" value="Copper_CuA"/>
</dbReference>
<evidence type="ECO:0000256" key="4">
    <source>
        <dbReference type="ARBA" id="ARBA00022448"/>
    </source>
</evidence>
<evidence type="ECO:0000313" key="17">
    <source>
        <dbReference type="EMBL" id="QSO46852.1"/>
    </source>
</evidence>
<dbReference type="Proteomes" id="UP000663505">
    <property type="component" value="Chromosome"/>
</dbReference>
<evidence type="ECO:0000256" key="10">
    <source>
        <dbReference type="ARBA" id="ARBA00023008"/>
    </source>
</evidence>
<comment type="function">
    <text evidence="12">Subunits I and II form the functional core of the enzyme complex. Electrons originating in cytochrome c are transferred via heme a and Cu(A) to the binuclear center formed by heme a3 and Cu(B).</text>
</comment>
<keyword evidence="7" id="KW-1278">Translocase</keyword>
<organism evidence="17 18">
    <name type="scientific">Alicyclobacillus mengziensis</name>
    <dbReference type="NCBI Taxonomy" id="2931921"/>
    <lineage>
        <taxon>Bacteria</taxon>
        <taxon>Bacillati</taxon>
        <taxon>Bacillota</taxon>
        <taxon>Bacilli</taxon>
        <taxon>Bacillales</taxon>
        <taxon>Alicyclobacillaceae</taxon>
        <taxon>Alicyclobacillus</taxon>
    </lineage>
</organism>
<evidence type="ECO:0000256" key="13">
    <source>
        <dbReference type="ARBA" id="ARBA00031399"/>
    </source>
</evidence>
<dbReference type="SUPFAM" id="SSF49503">
    <property type="entry name" value="Cupredoxins"/>
    <property type="match status" value="1"/>
</dbReference>
<comment type="catalytic activity">
    <reaction evidence="14">
        <text>4 Fe(II)-[cytochrome c] + O2 + 8 H(+)(in) = 4 Fe(III)-[cytochrome c] + 2 H2O + 4 H(+)(out)</text>
        <dbReference type="Rhea" id="RHEA:11436"/>
        <dbReference type="Rhea" id="RHEA-COMP:10350"/>
        <dbReference type="Rhea" id="RHEA-COMP:14399"/>
        <dbReference type="ChEBI" id="CHEBI:15377"/>
        <dbReference type="ChEBI" id="CHEBI:15378"/>
        <dbReference type="ChEBI" id="CHEBI:15379"/>
        <dbReference type="ChEBI" id="CHEBI:29033"/>
        <dbReference type="ChEBI" id="CHEBI:29034"/>
        <dbReference type="EC" id="7.1.1.9"/>
    </reaction>
</comment>
<feature type="transmembrane region" description="Helical" evidence="15">
    <location>
        <begin position="89"/>
        <end position="107"/>
    </location>
</feature>
<feature type="domain" description="Cytochrome oxidase subunit II copper A binding" evidence="16">
    <location>
        <begin position="128"/>
        <end position="262"/>
    </location>
</feature>
<name>A0A9X7VXU8_9BACL</name>
<evidence type="ECO:0000256" key="2">
    <source>
        <dbReference type="ARBA" id="ARBA00007866"/>
    </source>
</evidence>
<dbReference type="Gene3D" id="2.60.40.420">
    <property type="entry name" value="Cupredoxins - blue copper proteins"/>
    <property type="match status" value="1"/>
</dbReference>
<evidence type="ECO:0000256" key="9">
    <source>
        <dbReference type="ARBA" id="ARBA00022989"/>
    </source>
</evidence>
<dbReference type="RefSeq" id="WP_206656213.1">
    <property type="nucleotide sequence ID" value="NZ_CP071182.1"/>
</dbReference>
<dbReference type="InterPro" id="IPR008972">
    <property type="entry name" value="Cupredoxin"/>
</dbReference>
<keyword evidence="6" id="KW-0479">Metal-binding</keyword>
<evidence type="ECO:0000256" key="6">
    <source>
        <dbReference type="ARBA" id="ARBA00022723"/>
    </source>
</evidence>
<keyword evidence="18" id="KW-1185">Reference proteome</keyword>
<evidence type="ECO:0000256" key="8">
    <source>
        <dbReference type="ARBA" id="ARBA00022982"/>
    </source>
</evidence>
<evidence type="ECO:0000256" key="3">
    <source>
        <dbReference type="ARBA" id="ARBA00012949"/>
    </source>
</evidence>
<sequence>MSDFWGFGIIWVVLSALADWVASIVGRHFYVFTASVQAQEGQAASTFVLMTVVPIFVFVVMMLFYALIRFRRRRGDTGNATSQVKFNKAYVSIWVTLSLVINLFLFVHPTASAMQVYWQEGQAYNKNKNELVVDVTAMQWGWMFSYPQYGINESVNANGNDVLYLPVDRPVKFVLNSFGTGDGLSEQIDVIHSFWIPAFGMKTDVVPGETRYEYIMPTKISSTEQNGMMRVQCAEVCGPGHPYMESNLHVVSQADFASWVQQQLKLQNG</sequence>
<dbReference type="KEGG" id="afx:JZ786_20845"/>
<evidence type="ECO:0000256" key="12">
    <source>
        <dbReference type="ARBA" id="ARBA00024688"/>
    </source>
</evidence>
<dbReference type="GO" id="GO:0005507">
    <property type="term" value="F:copper ion binding"/>
    <property type="evidence" value="ECO:0007669"/>
    <property type="project" value="InterPro"/>
</dbReference>
<dbReference type="PANTHER" id="PTHR22888:SF9">
    <property type="entry name" value="CYTOCHROME C OXIDASE SUBUNIT 2"/>
    <property type="match status" value="1"/>
</dbReference>
<evidence type="ECO:0000313" key="18">
    <source>
        <dbReference type="Proteomes" id="UP000663505"/>
    </source>
</evidence>
<dbReference type="PRINTS" id="PR01166">
    <property type="entry name" value="CYCOXIDASEII"/>
</dbReference>
<dbReference type="Gene3D" id="1.10.287.90">
    <property type="match status" value="1"/>
</dbReference>
<dbReference type="GO" id="GO:0016020">
    <property type="term" value="C:membrane"/>
    <property type="evidence" value="ECO:0007669"/>
    <property type="project" value="UniProtKB-SubCell"/>
</dbReference>
<dbReference type="InterPro" id="IPR002429">
    <property type="entry name" value="CcO_II-like_C"/>
</dbReference>
<evidence type="ECO:0000256" key="1">
    <source>
        <dbReference type="ARBA" id="ARBA00004141"/>
    </source>
</evidence>
<dbReference type="AlphaFoldDB" id="A0A9X7VXU8"/>